<organism evidence="1 2">
    <name type="scientific">Favolaschia claudopus</name>
    <dbReference type="NCBI Taxonomy" id="2862362"/>
    <lineage>
        <taxon>Eukaryota</taxon>
        <taxon>Fungi</taxon>
        <taxon>Dikarya</taxon>
        <taxon>Basidiomycota</taxon>
        <taxon>Agaricomycotina</taxon>
        <taxon>Agaricomycetes</taxon>
        <taxon>Agaricomycetidae</taxon>
        <taxon>Agaricales</taxon>
        <taxon>Marasmiineae</taxon>
        <taxon>Mycenaceae</taxon>
        <taxon>Favolaschia</taxon>
    </lineage>
</organism>
<accession>A0AAW0AGE7</accession>
<evidence type="ECO:0000313" key="1">
    <source>
        <dbReference type="EMBL" id="KAK7007917.1"/>
    </source>
</evidence>
<dbReference type="EMBL" id="JAWWNJ010000069">
    <property type="protein sequence ID" value="KAK7007917.1"/>
    <property type="molecule type" value="Genomic_DNA"/>
</dbReference>
<name>A0AAW0AGE7_9AGAR</name>
<protein>
    <submittedName>
        <fullName evidence="1">Uncharacterized protein</fullName>
    </submittedName>
</protein>
<evidence type="ECO:0000313" key="2">
    <source>
        <dbReference type="Proteomes" id="UP001362999"/>
    </source>
</evidence>
<reference evidence="1 2" key="1">
    <citation type="journal article" date="2024" name="J Genomics">
        <title>Draft genome sequencing and assembly of Favolaschia claudopus CIRM-BRFM 2984 isolated from oak limbs.</title>
        <authorList>
            <person name="Navarro D."/>
            <person name="Drula E."/>
            <person name="Chaduli D."/>
            <person name="Cazenave R."/>
            <person name="Ahrendt S."/>
            <person name="Wang J."/>
            <person name="Lipzen A."/>
            <person name="Daum C."/>
            <person name="Barry K."/>
            <person name="Grigoriev I.V."/>
            <person name="Favel A."/>
            <person name="Rosso M.N."/>
            <person name="Martin F."/>
        </authorList>
    </citation>
    <scope>NUCLEOTIDE SEQUENCE [LARGE SCALE GENOMIC DNA]</scope>
    <source>
        <strain evidence="1 2">CIRM-BRFM 2984</strain>
    </source>
</reference>
<comment type="caution">
    <text evidence="1">The sequence shown here is derived from an EMBL/GenBank/DDBJ whole genome shotgun (WGS) entry which is preliminary data.</text>
</comment>
<gene>
    <name evidence="1" type="ORF">R3P38DRAFT_2792045</name>
</gene>
<sequence length="641" mass="70559">MVNPYVDWIWSQYSTPKSSKQLSLQDSCSYFIKYILQPTDIILSHGGFVLHPDLTLPLTNIVSGLDYFLDLASQHRRLQQPHSIGHVELSTLAATGRKPVTATQNQIIFSWVLLLDRIWTAECWLEALCAGNLTHSSLRREGSIVGSVAAALPPVLRSKLPPDLAKGFDIQVTLRKTKAAAGSKTLHAPVVPRSAPADISPASPLPNYPPPATSDELAAQWAHLIKKPLDSSWTIKRGNGQCSLRTDLLSIIMDGVERMQTALADIFRPSLVQPVCFQVDPHGHLEQVLGGTDTLDSFAVAWDTLTERMRQASNTFQECQRKNQEEHQSLLDACIAPDISGATSAVLVREVAKADATRINLDGELTSAYVSDGGNREYLLAWNEHGNDGDGLKHEWSSAESTLLRLDDPLTQGLPQHFGLSTVSSPTPPPLGKVAVAKFGRRDDCPSARSQANVVPDEQEDTLDSGTRINIESTAHSAPASLNPAELAGLGLQTTMLETSSLVPRANAESLGRHLRLSLLLVPSTEMQSNAGITVKVYLDVSGIRRQRSPAHLLTISYAALLLDLMALRLQRGSEAEARSHLFARRRRRYVSLRLGLSWRQLSSKSRNLERRGRQRFQKRMRQTDVYWTMRVSCGLVQGGE</sequence>
<proteinExistence type="predicted"/>
<keyword evidence="2" id="KW-1185">Reference proteome</keyword>
<dbReference type="Proteomes" id="UP001362999">
    <property type="component" value="Unassembled WGS sequence"/>
</dbReference>
<dbReference type="AlphaFoldDB" id="A0AAW0AGE7"/>